<dbReference type="InterPro" id="IPR029055">
    <property type="entry name" value="Ntn_hydrolases_N"/>
</dbReference>
<gene>
    <name evidence="2" type="ORF">B296_00023725</name>
</gene>
<proteinExistence type="predicted"/>
<sequence>MAAIVVGRQSVAIGEDDDTVDYGSGSLMELRKRKQGSSVVQQGSGCSKGERGGGSKTCVAIAGSDYCVIAADTRLSVGYSIYTRDYSKICKLYGGIPCVTFCCCSTRPGI</sequence>
<dbReference type="AlphaFoldDB" id="A0A426Z740"/>
<accession>A0A426Z740</accession>
<evidence type="ECO:0000256" key="1">
    <source>
        <dbReference type="ARBA" id="ARBA00026071"/>
    </source>
</evidence>
<comment type="caution">
    <text evidence="2">The sequence shown here is derived from an EMBL/GenBank/DDBJ whole genome shotgun (WGS) entry which is preliminary data.</text>
</comment>
<organism evidence="2 3">
    <name type="scientific">Ensete ventricosum</name>
    <name type="common">Abyssinian banana</name>
    <name type="synonym">Musa ensete</name>
    <dbReference type="NCBI Taxonomy" id="4639"/>
    <lineage>
        <taxon>Eukaryota</taxon>
        <taxon>Viridiplantae</taxon>
        <taxon>Streptophyta</taxon>
        <taxon>Embryophyta</taxon>
        <taxon>Tracheophyta</taxon>
        <taxon>Spermatophyta</taxon>
        <taxon>Magnoliopsida</taxon>
        <taxon>Liliopsida</taxon>
        <taxon>Zingiberales</taxon>
        <taxon>Musaceae</taxon>
        <taxon>Ensete</taxon>
    </lineage>
</organism>
<dbReference type="GO" id="GO:0051603">
    <property type="term" value="P:proteolysis involved in protein catabolic process"/>
    <property type="evidence" value="ECO:0007669"/>
    <property type="project" value="InterPro"/>
</dbReference>
<dbReference type="InterPro" id="IPR001353">
    <property type="entry name" value="Proteasome_sua/b"/>
</dbReference>
<dbReference type="Proteomes" id="UP000287651">
    <property type="component" value="Unassembled WGS sequence"/>
</dbReference>
<dbReference type="SUPFAM" id="SSF56235">
    <property type="entry name" value="N-terminal nucleophile aminohydrolases (Ntn hydrolases)"/>
    <property type="match status" value="1"/>
</dbReference>
<protein>
    <recommendedName>
        <fullName evidence="4">Proteasome endopeptidase complex</fullName>
    </recommendedName>
</protein>
<name>A0A426Z740_ENSVE</name>
<dbReference type="Gene3D" id="3.60.20.10">
    <property type="entry name" value="Glutamine Phosphoribosylpyrophosphate, subunit 1, domain 1"/>
    <property type="match status" value="1"/>
</dbReference>
<dbReference type="EMBL" id="AMZH03008068">
    <property type="protein sequence ID" value="RRT59785.1"/>
    <property type="molecule type" value="Genomic_DNA"/>
</dbReference>
<dbReference type="GO" id="GO:0005839">
    <property type="term" value="C:proteasome core complex"/>
    <property type="evidence" value="ECO:0007669"/>
    <property type="project" value="InterPro"/>
</dbReference>
<evidence type="ECO:0008006" key="4">
    <source>
        <dbReference type="Google" id="ProtNLM"/>
    </source>
</evidence>
<reference evidence="2 3" key="1">
    <citation type="journal article" date="2014" name="Agronomy (Basel)">
        <title>A Draft Genome Sequence for Ensete ventricosum, the Drought-Tolerant Tree Against Hunger.</title>
        <authorList>
            <person name="Harrison J."/>
            <person name="Moore K.A."/>
            <person name="Paszkiewicz K."/>
            <person name="Jones T."/>
            <person name="Grant M."/>
            <person name="Ambacheew D."/>
            <person name="Muzemil S."/>
            <person name="Studholme D.J."/>
        </authorList>
    </citation>
    <scope>NUCLEOTIDE SEQUENCE [LARGE SCALE GENOMIC DNA]</scope>
</reference>
<comment type="subunit">
    <text evidence="1">The 26S proteasome consists of a 20S proteasome core and two 19S regulatory subunits. The 20S proteasome core is composed of 28 subunits that are arranged in four stacked rings, resulting in a barrel-shaped structure. The two end rings are each formed by seven alpha subunits, and the two central rings are each formed by seven beta subunits. The catalytic chamber with the active sites is on the inside of the barrel.</text>
</comment>
<evidence type="ECO:0000313" key="2">
    <source>
        <dbReference type="EMBL" id="RRT59785.1"/>
    </source>
</evidence>
<evidence type="ECO:0000313" key="3">
    <source>
        <dbReference type="Proteomes" id="UP000287651"/>
    </source>
</evidence>
<dbReference type="Pfam" id="PF00227">
    <property type="entry name" value="Proteasome"/>
    <property type="match status" value="1"/>
</dbReference>